<dbReference type="EMBL" id="BAPF01000013">
    <property type="protein sequence ID" value="GBQ77885.1"/>
    <property type="molecule type" value="Genomic_DNA"/>
</dbReference>
<comment type="caution">
    <text evidence="1">The sequence shown here is derived from an EMBL/GenBank/DDBJ whole genome shotgun (WGS) entry which is preliminary data.</text>
</comment>
<organism evidence="1 2">
    <name type="scientific">Acetobacter malorum DSM 14337</name>
    <dbReference type="NCBI Taxonomy" id="1307910"/>
    <lineage>
        <taxon>Bacteria</taxon>
        <taxon>Pseudomonadati</taxon>
        <taxon>Pseudomonadota</taxon>
        <taxon>Alphaproteobacteria</taxon>
        <taxon>Acetobacterales</taxon>
        <taxon>Acetobacteraceae</taxon>
        <taxon>Acetobacter</taxon>
    </lineage>
</organism>
<proteinExistence type="predicted"/>
<evidence type="ECO:0000313" key="1">
    <source>
        <dbReference type="EMBL" id="GBQ77885.1"/>
    </source>
</evidence>
<protein>
    <submittedName>
        <fullName evidence="1">Transposase</fullName>
    </submittedName>
</protein>
<name>A0ABQ0PQ11_9PROT</name>
<gene>
    <name evidence="1" type="ORF">AA14337_0956</name>
</gene>
<evidence type="ECO:0000313" key="2">
    <source>
        <dbReference type="Proteomes" id="UP001065047"/>
    </source>
</evidence>
<reference evidence="1" key="1">
    <citation type="submission" date="2013-04" db="EMBL/GenBank/DDBJ databases">
        <title>The genome sequencing project of 58 acetic acid bacteria.</title>
        <authorList>
            <person name="Okamoto-Kainuma A."/>
            <person name="Ishikawa M."/>
            <person name="Umino S."/>
            <person name="Koizumi Y."/>
            <person name="Shiwa Y."/>
            <person name="Yoshikawa H."/>
            <person name="Matsutani M."/>
            <person name="Matsushita K."/>
        </authorList>
    </citation>
    <scope>NUCLEOTIDE SEQUENCE</scope>
    <source>
        <strain evidence="1">DSM 14337</strain>
    </source>
</reference>
<accession>A0ABQ0PQ11</accession>
<keyword evidence="2" id="KW-1185">Reference proteome</keyword>
<sequence>MPGEAHIEMAFAKLKALLRAKTARTVTALWDAAGSVLDAFSPDECTNFFIAAEYEPE</sequence>
<dbReference type="Proteomes" id="UP001065047">
    <property type="component" value="Unassembled WGS sequence"/>
</dbReference>